<dbReference type="InterPro" id="IPR059120">
    <property type="entry name" value="Cullin-like_AB"/>
</dbReference>
<dbReference type="AlphaFoldDB" id="A0A9P8AHG0"/>
<dbReference type="GO" id="GO:0031625">
    <property type="term" value="F:ubiquitin protein ligase binding"/>
    <property type="evidence" value="ECO:0007669"/>
    <property type="project" value="InterPro"/>
</dbReference>
<name>A0A9P8AHG0_9ASCO</name>
<dbReference type="GO" id="GO:0006511">
    <property type="term" value="P:ubiquitin-dependent protein catabolic process"/>
    <property type="evidence" value="ECO:0007669"/>
    <property type="project" value="InterPro"/>
</dbReference>
<dbReference type="SUPFAM" id="SSF75632">
    <property type="entry name" value="Cullin homology domain"/>
    <property type="match status" value="1"/>
</dbReference>
<dbReference type="Pfam" id="PF00888">
    <property type="entry name" value="Cullin"/>
    <property type="match status" value="1"/>
</dbReference>
<protein>
    <recommendedName>
        <fullName evidence="5">Cullin family profile domain-containing protein</fullName>
    </recommendedName>
</protein>
<dbReference type="PROSITE" id="PS50069">
    <property type="entry name" value="CULLIN_2"/>
    <property type="match status" value="1"/>
</dbReference>
<dbReference type="InterPro" id="IPR036317">
    <property type="entry name" value="Cullin_homology_sf"/>
</dbReference>
<dbReference type="RefSeq" id="XP_043047654.1">
    <property type="nucleotide sequence ID" value="XM_043193228.1"/>
</dbReference>
<dbReference type="Gene3D" id="1.10.10.10">
    <property type="entry name" value="Winged helix-like DNA-binding domain superfamily/Winged helix DNA-binding domain"/>
    <property type="match status" value="1"/>
</dbReference>
<dbReference type="Pfam" id="PF10557">
    <property type="entry name" value="Cullin_Nedd8"/>
    <property type="match status" value="1"/>
</dbReference>
<dbReference type="InterPro" id="IPR019559">
    <property type="entry name" value="Cullin_neddylation_domain"/>
</dbReference>
<evidence type="ECO:0000259" key="5">
    <source>
        <dbReference type="PROSITE" id="PS50069"/>
    </source>
</evidence>
<accession>A0A9P8AHG0</accession>
<dbReference type="Gene3D" id="1.20.1310.10">
    <property type="entry name" value="Cullin Repeats"/>
    <property type="match status" value="1"/>
</dbReference>
<sequence length="768" mass="88378">MTEVSHLSLLHPQSDLRRNSREVTPGSENEVDLGNSSKRFKPNFDLVAEKSTWDQLMIIIDKVLDEGNIYGDGYESVNRKVACLLSCKSSYQSKLSNVILQRVDDGCEKMSHEIELLYLEGKAKDEDSKATFMSFMSLYTNWVSKLMTLSNIFIGLNSYLHRHPVKKTIMNHGVNVFLVSYCVKDSHRILPIALQALTVLRNELVEAAAAAETPGGATPLRKALVTFFQMCCVNDYFYKLSLGTAITDSMLNDYSEGTPLYQQMMKLYPQEFLSTVHAICYWESSFFKACKFESNFIKRAIVKLEWQLVLEDFGQVIPDIIEFVFLNEQNNDLFFSLCNEAQVQYAINYYPVVRKAIESLVTTKVGEFLDSANKKDSYGVISGLYQFSDMKQWRIPAVDGAERAFSTSFSKLISLKKYNSIIINLLCRYIDTQLRSSSSQQSSLETSFKDKFMFIISGMFHLIEFCESYKRDLSRRLLQRRSLNIKDEKKVFEVLESHLGKDEEIIQSISSMFKDIEEEQVCKDAIDFGFDFKPLVLESTQWPTVPKQSLILPSDLEEILKRYEKEVFLLSSSKNKSKKLEWSAYSVHQLTISTQFACGKKDLIVNMLQAVVLFAYREQDVLTLEELKTRTGMGDSLLQSIVSSFEKYKILIFEQESIHFNYNLKEKKTTIRIPLAKNPPLTATNNINNMPMIRRDMAVDRNDEFRAKIVRHMKGAQTVKYEDLLHKVVESAETKGQFRLTDIKKCIEDLIDDGYLERIDSESLKYIP</sequence>
<evidence type="ECO:0000256" key="1">
    <source>
        <dbReference type="ARBA" id="ARBA00006019"/>
    </source>
</evidence>
<feature type="domain" description="Cullin family profile" evidence="5">
    <location>
        <begin position="421"/>
        <end position="646"/>
    </location>
</feature>
<dbReference type="InterPro" id="IPR036388">
    <property type="entry name" value="WH-like_DNA-bd_sf"/>
</dbReference>
<dbReference type="SUPFAM" id="SSF46785">
    <property type="entry name" value="Winged helix' DNA-binding domain"/>
    <property type="match status" value="1"/>
</dbReference>
<dbReference type="InterPro" id="IPR001373">
    <property type="entry name" value="Cullin_N"/>
</dbReference>
<organism evidence="6 7">
    <name type="scientific">Scheffersomyces spartinae</name>
    <dbReference type="NCBI Taxonomy" id="45513"/>
    <lineage>
        <taxon>Eukaryota</taxon>
        <taxon>Fungi</taxon>
        <taxon>Dikarya</taxon>
        <taxon>Ascomycota</taxon>
        <taxon>Saccharomycotina</taxon>
        <taxon>Pichiomycetes</taxon>
        <taxon>Debaryomycetaceae</taxon>
        <taxon>Scheffersomyces</taxon>
    </lineage>
</organism>
<evidence type="ECO:0000313" key="7">
    <source>
        <dbReference type="Proteomes" id="UP000790833"/>
    </source>
</evidence>
<dbReference type="InterPro" id="IPR016159">
    <property type="entry name" value="Cullin_repeat-like_dom_sf"/>
</dbReference>
<dbReference type="OrthoDB" id="27073at2759"/>
<dbReference type="Gene3D" id="3.30.230.130">
    <property type="entry name" value="Cullin, Chain C, Domain 2"/>
    <property type="match status" value="1"/>
</dbReference>
<dbReference type="InterPro" id="IPR045093">
    <property type="entry name" value="Cullin"/>
</dbReference>
<proteinExistence type="inferred from homology"/>
<evidence type="ECO:0000256" key="2">
    <source>
        <dbReference type="PROSITE-ProRule" id="PRU00330"/>
    </source>
</evidence>
<dbReference type="Pfam" id="PF26557">
    <property type="entry name" value="Cullin_AB"/>
    <property type="match status" value="1"/>
</dbReference>
<keyword evidence="7" id="KW-1185">Reference proteome</keyword>
<dbReference type="InterPro" id="IPR036390">
    <property type="entry name" value="WH_DNA-bd_sf"/>
</dbReference>
<evidence type="ECO:0000313" key="6">
    <source>
        <dbReference type="EMBL" id="KAG7192103.1"/>
    </source>
</evidence>
<dbReference type="PANTHER" id="PTHR11932">
    <property type="entry name" value="CULLIN"/>
    <property type="match status" value="1"/>
</dbReference>
<dbReference type="InterPro" id="IPR016158">
    <property type="entry name" value="Cullin_homology"/>
</dbReference>
<evidence type="ECO:0000256" key="4">
    <source>
        <dbReference type="SAM" id="MobiDB-lite"/>
    </source>
</evidence>
<dbReference type="EMBL" id="JAHMUF010000020">
    <property type="protein sequence ID" value="KAG7192103.1"/>
    <property type="molecule type" value="Genomic_DNA"/>
</dbReference>
<dbReference type="Proteomes" id="UP000790833">
    <property type="component" value="Unassembled WGS sequence"/>
</dbReference>
<gene>
    <name evidence="6" type="ORF">KQ657_002465</name>
</gene>
<feature type="region of interest" description="Disordered" evidence="4">
    <location>
        <begin position="15"/>
        <end position="36"/>
    </location>
</feature>
<dbReference type="GeneID" id="66115839"/>
<dbReference type="SUPFAM" id="SSF74788">
    <property type="entry name" value="Cullin repeat-like"/>
    <property type="match status" value="1"/>
</dbReference>
<reference evidence="6" key="1">
    <citation type="submission" date="2021-03" db="EMBL/GenBank/DDBJ databases">
        <authorList>
            <person name="Palmer J.M."/>
        </authorList>
    </citation>
    <scope>NUCLEOTIDE SEQUENCE</scope>
    <source>
        <strain evidence="6">ARV_011</strain>
    </source>
</reference>
<comment type="similarity">
    <text evidence="1 2 3">Belongs to the cullin family.</text>
</comment>
<dbReference type="SMART" id="SM00884">
    <property type="entry name" value="Cullin_Nedd8"/>
    <property type="match status" value="1"/>
</dbReference>
<comment type="caution">
    <text evidence="6">The sequence shown here is derived from an EMBL/GenBank/DDBJ whole genome shotgun (WGS) entry which is preliminary data.</text>
</comment>
<evidence type="ECO:0000256" key="3">
    <source>
        <dbReference type="RuleBase" id="RU003829"/>
    </source>
</evidence>
<dbReference type="SMART" id="SM00182">
    <property type="entry name" value="CULLIN"/>
    <property type="match status" value="1"/>
</dbReference>